<dbReference type="EMBL" id="CAICTM010001836">
    <property type="protein sequence ID" value="CAB9526500.1"/>
    <property type="molecule type" value="Genomic_DNA"/>
</dbReference>
<sequence>MASTVEARLAAIESKLGIFAGKSAATGDNLDKRLDDLKALYEDKTDAAFRESFAESDRLIEELDAGTALTHQTSVSSTPLYYRRQEVLSAADGMKSDFDQLIEILNLLLVSQPPREGGSAPLREEEVTQAPIITTPPASEEHAKRLVELKGNIDDLNSRTQAVAGRVDALLKLHYALIATTSEKLVVADEVVYAKEQAAK</sequence>
<dbReference type="OrthoDB" id="47257at2759"/>
<name>A0A9N8EUA5_9STRA</name>
<dbReference type="Proteomes" id="UP001153069">
    <property type="component" value="Unassembled WGS sequence"/>
</dbReference>
<evidence type="ECO:0000313" key="1">
    <source>
        <dbReference type="EMBL" id="CAB9526500.1"/>
    </source>
</evidence>
<keyword evidence="2" id="KW-1185">Reference proteome</keyword>
<evidence type="ECO:0000313" key="2">
    <source>
        <dbReference type="Proteomes" id="UP001153069"/>
    </source>
</evidence>
<gene>
    <name evidence="1" type="ORF">SEMRO_1838_G300830.1</name>
</gene>
<proteinExistence type="predicted"/>
<organism evidence="1 2">
    <name type="scientific">Seminavis robusta</name>
    <dbReference type="NCBI Taxonomy" id="568900"/>
    <lineage>
        <taxon>Eukaryota</taxon>
        <taxon>Sar</taxon>
        <taxon>Stramenopiles</taxon>
        <taxon>Ochrophyta</taxon>
        <taxon>Bacillariophyta</taxon>
        <taxon>Bacillariophyceae</taxon>
        <taxon>Bacillariophycidae</taxon>
        <taxon>Naviculales</taxon>
        <taxon>Naviculaceae</taxon>
        <taxon>Seminavis</taxon>
    </lineage>
</organism>
<comment type="caution">
    <text evidence="1">The sequence shown here is derived from an EMBL/GenBank/DDBJ whole genome shotgun (WGS) entry which is preliminary data.</text>
</comment>
<accession>A0A9N8EUA5</accession>
<protein>
    <submittedName>
        <fullName evidence="1">Uncharacterized protein</fullName>
    </submittedName>
</protein>
<dbReference type="AlphaFoldDB" id="A0A9N8EUA5"/>
<reference evidence="1" key="1">
    <citation type="submission" date="2020-06" db="EMBL/GenBank/DDBJ databases">
        <authorList>
            <consortium name="Plant Systems Biology data submission"/>
        </authorList>
    </citation>
    <scope>NUCLEOTIDE SEQUENCE</scope>
    <source>
        <strain evidence="1">D6</strain>
    </source>
</reference>